<accession>A0ABN9KNM2</accession>
<dbReference type="Pfam" id="PF24764">
    <property type="entry name" value="rva_4"/>
    <property type="match status" value="1"/>
</dbReference>
<feature type="domain" description="Integrase core" evidence="1">
    <location>
        <begin position="78"/>
        <end position="244"/>
    </location>
</feature>
<keyword evidence="3" id="KW-1185">Reference proteome</keyword>
<evidence type="ECO:0000259" key="1">
    <source>
        <dbReference type="Pfam" id="PF24764"/>
    </source>
</evidence>
<organism evidence="2 3">
    <name type="scientific">Ranitomeya imitator</name>
    <name type="common">mimic poison frog</name>
    <dbReference type="NCBI Taxonomy" id="111125"/>
    <lineage>
        <taxon>Eukaryota</taxon>
        <taxon>Metazoa</taxon>
        <taxon>Chordata</taxon>
        <taxon>Craniata</taxon>
        <taxon>Vertebrata</taxon>
        <taxon>Euteleostomi</taxon>
        <taxon>Amphibia</taxon>
        <taxon>Batrachia</taxon>
        <taxon>Anura</taxon>
        <taxon>Neobatrachia</taxon>
        <taxon>Hyloidea</taxon>
        <taxon>Dendrobatidae</taxon>
        <taxon>Dendrobatinae</taxon>
        <taxon>Ranitomeya</taxon>
    </lineage>
</organism>
<gene>
    <name evidence="2" type="ORF">RIMI_LOCUS495523</name>
</gene>
<dbReference type="InterPro" id="IPR058913">
    <property type="entry name" value="Integrase_dom_put"/>
</dbReference>
<protein>
    <recommendedName>
        <fullName evidence="1">Integrase core domain-containing protein</fullName>
    </recommendedName>
</protein>
<evidence type="ECO:0000313" key="3">
    <source>
        <dbReference type="Proteomes" id="UP001176940"/>
    </source>
</evidence>
<dbReference type="PANTHER" id="PTHR46791">
    <property type="entry name" value="EXPRESSED PROTEIN"/>
    <property type="match status" value="1"/>
</dbReference>
<name>A0ABN9KNM2_9NEOB</name>
<comment type="caution">
    <text evidence="2">The sequence shown here is derived from an EMBL/GenBank/DDBJ whole genome shotgun (WGS) entry which is preliminary data.</text>
</comment>
<dbReference type="Proteomes" id="UP001176940">
    <property type="component" value="Unassembled WGS sequence"/>
</dbReference>
<dbReference type="PANTHER" id="PTHR46791:SF13">
    <property type="entry name" value="CLR5 DOMAIN-CONTAINING PROTEIN"/>
    <property type="match status" value="1"/>
</dbReference>
<sequence length="274" mass="31500">MFTLVTGIVGRWRAVCVTALQRPNSDAAAIRIVVWIAAASFSVKVPLGYIHTLRILLRIRSGFDRCGSAAVSHEFTFQCNDKLKFYGIWVHLGIDGFSRRIIWLQAGTSNRKPGFIARYYLDAVIRENGCPQLVRADRGKENKLVALLQTSFRQRHCDSLAGINSFRYGKSVHNQRAECFNSYLKKSWICLWQERFEKMVGSDILDISNPVHIHCLQFSFLQLIQNELKLEAMEWNNHNIRKQRGVVGPFGKPELLYYSPPEGKLTHFNYTLVY</sequence>
<evidence type="ECO:0000313" key="2">
    <source>
        <dbReference type="EMBL" id="CAJ0917378.1"/>
    </source>
</evidence>
<proteinExistence type="predicted"/>
<dbReference type="EMBL" id="CAUEEQ010000585">
    <property type="protein sequence ID" value="CAJ0917378.1"/>
    <property type="molecule type" value="Genomic_DNA"/>
</dbReference>
<reference evidence="2" key="1">
    <citation type="submission" date="2023-07" db="EMBL/GenBank/DDBJ databases">
        <authorList>
            <person name="Stuckert A."/>
        </authorList>
    </citation>
    <scope>NUCLEOTIDE SEQUENCE</scope>
</reference>